<dbReference type="SUPFAM" id="SSF117070">
    <property type="entry name" value="LEA14-like"/>
    <property type="match status" value="1"/>
</dbReference>
<dbReference type="InterPro" id="IPR004864">
    <property type="entry name" value="LEA_2"/>
</dbReference>
<dbReference type="PANTHER" id="PTHR31459">
    <property type="match status" value="1"/>
</dbReference>
<dbReference type="GO" id="GO:0009269">
    <property type="term" value="P:response to desiccation"/>
    <property type="evidence" value="ECO:0007669"/>
    <property type="project" value="InterPro"/>
</dbReference>
<dbReference type="FunFam" id="2.60.40.1820:FF:000001">
    <property type="entry name" value="Desiccation protectant protein Lea14-like"/>
    <property type="match status" value="1"/>
</dbReference>
<protein>
    <submittedName>
        <fullName evidence="3">Late embryogenesis abundant protein lea14-a</fullName>
    </submittedName>
</protein>
<dbReference type="SMART" id="SM00769">
    <property type="entry name" value="WHy"/>
    <property type="match status" value="1"/>
</dbReference>
<dbReference type="PANTHER" id="PTHR31459:SF19">
    <property type="entry name" value="DESICCATION-RELATED PROTEIN LEA14-RELATED"/>
    <property type="match status" value="1"/>
</dbReference>
<comment type="similarity">
    <text evidence="1">Belongs to the LEA type 2 family.</text>
</comment>
<sequence length="151" mass="16787">MSKLIGKAKEFIVDKVAHVEKPEADLGDVSVKDFSRESVNFHGELSITNPYDHSIPICDIAYTLKSAGREIVSGSIPDPGSLKKNEITKMDVPMKVPYDFLISVMKDVGRDWDIDYELYVGLTIDLPVVGNFTLPVNKKGQMKLPTLSDLF</sequence>
<evidence type="ECO:0000313" key="3">
    <source>
        <dbReference type="EMBL" id="AEX55236.1"/>
    </source>
</evidence>
<reference evidence="3" key="1">
    <citation type="journal article" date="2012" name="Genes Genomics">
        <title>Isolation of cold-responsive genes from garlic, Allium sativum.</title>
        <authorList>
            <person name="Son J.-H."/>
            <person name="Park K.-C."/>
            <person name="Lee S.-I."/>
            <person name="Kim H.-H."/>
            <person name="Kim J.-H."/>
            <person name="Kim S.-H."/>
            <person name="Kim N.-S."/>
        </authorList>
    </citation>
    <scope>NUCLEOTIDE SEQUENCE</scope>
</reference>
<dbReference type="Gene3D" id="2.60.40.1820">
    <property type="match status" value="1"/>
</dbReference>
<evidence type="ECO:0000256" key="1">
    <source>
        <dbReference type="ARBA" id="ARBA00005960"/>
    </source>
</evidence>
<dbReference type="GO" id="GO:0005829">
    <property type="term" value="C:cytosol"/>
    <property type="evidence" value="ECO:0007669"/>
    <property type="project" value="TreeGrafter"/>
</dbReference>
<dbReference type="Pfam" id="PF03168">
    <property type="entry name" value="LEA_2"/>
    <property type="match status" value="1"/>
</dbReference>
<feature type="domain" description="Water stress and hypersensitive response" evidence="2">
    <location>
        <begin position="24"/>
        <end position="141"/>
    </location>
</feature>
<accession>H2CLX2</accession>
<dbReference type="InterPro" id="IPR013990">
    <property type="entry name" value="WHy-dom"/>
</dbReference>
<dbReference type="AlphaFoldDB" id="H2CLX2"/>
<organism evidence="3">
    <name type="scientific">Allium sativum</name>
    <name type="common">Garlic</name>
    <dbReference type="NCBI Taxonomy" id="4682"/>
    <lineage>
        <taxon>Eukaryota</taxon>
        <taxon>Viridiplantae</taxon>
        <taxon>Streptophyta</taxon>
        <taxon>Embryophyta</taxon>
        <taxon>Tracheophyta</taxon>
        <taxon>Spermatophyta</taxon>
        <taxon>Magnoliopsida</taxon>
        <taxon>Liliopsida</taxon>
        <taxon>Asparagales</taxon>
        <taxon>Amaryllidaceae</taxon>
        <taxon>Allioideae</taxon>
        <taxon>Allieae</taxon>
        <taxon>Allium</taxon>
    </lineage>
</organism>
<dbReference type="EMBL" id="JN011459">
    <property type="protein sequence ID" value="AEX55236.1"/>
    <property type="molecule type" value="mRNA"/>
</dbReference>
<proteinExistence type="evidence at transcript level"/>
<name>H2CLX2_ALLSA</name>
<evidence type="ECO:0000259" key="2">
    <source>
        <dbReference type="SMART" id="SM00769"/>
    </source>
</evidence>
<dbReference type="InterPro" id="IPR045043">
    <property type="entry name" value="Lea14-like"/>
</dbReference>